<evidence type="ECO:0000256" key="2">
    <source>
        <dbReference type="ARBA" id="ARBA00022679"/>
    </source>
</evidence>
<dbReference type="PANTHER" id="PTHR34136">
    <property type="match status" value="1"/>
</dbReference>
<dbReference type="InterPro" id="IPR004629">
    <property type="entry name" value="WecG_TagA_CpsF"/>
</dbReference>
<accession>A0A0G1C3E2</accession>
<proteinExistence type="predicted"/>
<reference evidence="3 4" key="1">
    <citation type="journal article" date="2015" name="Nature">
        <title>rRNA introns, odd ribosomes, and small enigmatic genomes across a large radiation of phyla.</title>
        <authorList>
            <person name="Brown C.T."/>
            <person name="Hug L.A."/>
            <person name="Thomas B.C."/>
            <person name="Sharon I."/>
            <person name="Castelle C.J."/>
            <person name="Singh A."/>
            <person name="Wilkins M.J."/>
            <person name="Williams K.H."/>
            <person name="Banfield J.F."/>
        </authorList>
    </citation>
    <scope>NUCLEOTIDE SEQUENCE [LARGE SCALE GENOMIC DNA]</scope>
</reference>
<protein>
    <submittedName>
        <fullName evidence="3">Polysaccharide pyruvyl transferase CsaB</fullName>
    </submittedName>
</protein>
<dbReference type="STRING" id="1618369.UV54_C0021G0005"/>
<dbReference type="NCBIfam" id="TIGR00696">
    <property type="entry name" value="wecG_tagA_cpsF"/>
    <property type="match status" value="1"/>
</dbReference>
<dbReference type="GO" id="GO:0016758">
    <property type="term" value="F:hexosyltransferase activity"/>
    <property type="evidence" value="ECO:0007669"/>
    <property type="project" value="TreeGrafter"/>
</dbReference>
<organism evidence="3 4">
    <name type="scientific">Candidatus Beckwithbacteria bacterium GW2011_GWA2_43_10</name>
    <dbReference type="NCBI Taxonomy" id="1618369"/>
    <lineage>
        <taxon>Bacteria</taxon>
        <taxon>Candidatus Beckwithiibacteriota</taxon>
    </lineage>
</organism>
<dbReference type="Proteomes" id="UP000034213">
    <property type="component" value="Unassembled WGS sequence"/>
</dbReference>
<sequence length="212" mass="24207">MESTKILEVRVDRVDLTEAVDLISQWIKENKKKYIVTLNPEFVMLAQKDQEFKKILNQADLAIADGIGLRLADRRLKRLTGVDLMLSLIKKGYKTLLIGARPGIAQAAAKKLGVFGLTELNTKKINEIQPDLLFVALGMSKQEKWIVKNLPKLNVKVVMGVGGALDQIAKPWLKAPKILQVIGLEWLYRLILQPWRLKRQWQLVRFLAKIYL</sequence>
<dbReference type="AlphaFoldDB" id="A0A0G1C3E2"/>
<evidence type="ECO:0000313" key="4">
    <source>
        <dbReference type="Proteomes" id="UP000034213"/>
    </source>
</evidence>
<keyword evidence="2 3" id="KW-0808">Transferase</keyword>
<dbReference type="Pfam" id="PF03808">
    <property type="entry name" value="Glyco_tran_WecG"/>
    <property type="match status" value="2"/>
</dbReference>
<dbReference type="CDD" id="cd06533">
    <property type="entry name" value="Glyco_transf_WecG_TagA"/>
    <property type="match status" value="1"/>
</dbReference>
<dbReference type="EMBL" id="LCEW01000021">
    <property type="protein sequence ID" value="KKS79979.1"/>
    <property type="molecule type" value="Genomic_DNA"/>
</dbReference>
<comment type="caution">
    <text evidence="3">The sequence shown here is derived from an EMBL/GenBank/DDBJ whole genome shotgun (WGS) entry which is preliminary data.</text>
</comment>
<name>A0A0G1C3E2_9BACT</name>
<evidence type="ECO:0000313" key="3">
    <source>
        <dbReference type="EMBL" id="KKS79979.1"/>
    </source>
</evidence>
<evidence type="ECO:0000256" key="1">
    <source>
        <dbReference type="ARBA" id="ARBA00022676"/>
    </source>
</evidence>
<keyword evidence="1" id="KW-0328">Glycosyltransferase</keyword>
<gene>
    <name evidence="3" type="ORF">UV54_C0021G0005</name>
</gene>
<dbReference type="PANTHER" id="PTHR34136:SF1">
    <property type="entry name" value="UDP-N-ACETYL-D-MANNOSAMINURONIC ACID TRANSFERASE"/>
    <property type="match status" value="1"/>
</dbReference>